<dbReference type="GO" id="GO:0019563">
    <property type="term" value="P:glycerol catabolic process"/>
    <property type="evidence" value="ECO:0007669"/>
    <property type="project" value="TreeGrafter"/>
</dbReference>
<evidence type="ECO:0000256" key="4">
    <source>
        <dbReference type="ARBA" id="ARBA00022679"/>
    </source>
</evidence>
<dbReference type="EMBL" id="LKHV02000001">
    <property type="protein sequence ID" value="MCS5708057.1"/>
    <property type="molecule type" value="Genomic_DNA"/>
</dbReference>
<dbReference type="InterPro" id="IPR018483">
    <property type="entry name" value="Carb_kinase_FGGY_CS"/>
</dbReference>
<keyword evidence="8" id="KW-0067">ATP-binding</keyword>
<dbReference type="PIRSF" id="PIRSF000538">
    <property type="entry name" value="GlpK"/>
    <property type="match status" value="1"/>
</dbReference>
<dbReference type="InterPro" id="IPR000577">
    <property type="entry name" value="Carb_kinase_FGGY"/>
</dbReference>
<dbReference type="InterPro" id="IPR018484">
    <property type="entry name" value="FGGY_N"/>
</dbReference>
<evidence type="ECO:0000256" key="5">
    <source>
        <dbReference type="ARBA" id="ARBA00022741"/>
    </source>
</evidence>
<name>A0A0Q9YAD4_9GAMM</name>
<dbReference type="Pfam" id="PF02782">
    <property type="entry name" value="FGGY_C"/>
    <property type="match status" value="1"/>
</dbReference>
<dbReference type="NCBIfam" id="NF000756">
    <property type="entry name" value="PRK00047.1"/>
    <property type="match status" value="1"/>
</dbReference>
<evidence type="ECO:0000256" key="10">
    <source>
        <dbReference type="ARBA" id="ARBA00052101"/>
    </source>
</evidence>
<sequence length="496" mass="54607">MSEYYISIDQGTTSTRAILYSPQGILLAQASVSIESSFPENGWVEQNPEAIIQSVETVLKQVLVNANKPAHAVRGIGISNQRETTFVWDKTTGKAVYPAIIWQDKRTADLCAQLKQSGIESTLQEKTGLLLDPYFSATKLTWILDNVPNARAMAQANKLAFGTVDCFLLWHLTDGKIHATDITNASRTLLFNIKTKQWDSELLKFFNIPENMLPEVHDCCYAFGNISRRILGVELPIVSMVGDQQSASIGQGCIAENQAKSTYGTGCFMLLNTGETCVYSKNKLLTTIAYQVSGKTTYALEGSVFVAGSLIKWLKNSLKFFEVESQIDGLIASAHDHNDIIFVPAFCGLGAPFWDPYARGAMFGLTQDTSIGHIIKAAIEGICFQTKDLIESLNRDTGTQLQNIKVDGGMVANHWFLQSMANILNIDVLKARNQEATAFGAFLLAGVSTGLFSSLSEAAKLPTVESTFKPNASCRDESHQKYQRWLTQIEKIKVIL</sequence>
<dbReference type="PANTHER" id="PTHR10196">
    <property type="entry name" value="SUGAR KINASE"/>
    <property type="match status" value="1"/>
</dbReference>
<evidence type="ECO:0000256" key="8">
    <source>
        <dbReference type="ARBA" id="ARBA00022840"/>
    </source>
</evidence>
<accession>A0A0Q9YAD4</accession>
<comment type="pathway">
    <text evidence="1">Polyol metabolism; glycerol degradation via glycerol kinase pathway; sn-glycerol 3-phosphate from glycerol: step 1/1.</text>
</comment>
<evidence type="ECO:0000256" key="7">
    <source>
        <dbReference type="ARBA" id="ARBA00022798"/>
    </source>
</evidence>
<dbReference type="PANTHER" id="PTHR10196:SF78">
    <property type="entry name" value="GLYCEROL KINASE"/>
    <property type="match status" value="1"/>
</dbReference>
<dbReference type="PATRIC" id="fig|1590042.3.peg.2169"/>
<reference evidence="14" key="1">
    <citation type="submission" date="2015-09" db="EMBL/GenBank/DDBJ databases">
        <title>Draft Genome Sequences of Two Novel Amoeba-resistant Intranuclear Bacteria, Candidatus Berkiella cookevillensis and Candidatus Berkiella aquae.</title>
        <authorList>
            <person name="Mehari Y.T."/>
            <person name="Arivett B.A."/>
            <person name="Farone A.L."/>
            <person name="Gunderson J.H."/>
            <person name="Farone M.B."/>
        </authorList>
    </citation>
    <scope>NUCLEOTIDE SEQUENCE [LARGE SCALE GENOMIC DNA]</scope>
    <source>
        <strain evidence="14">CC99</strain>
    </source>
</reference>
<proteinExistence type="inferred from homology"/>
<dbReference type="Pfam" id="PF00370">
    <property type="entry name" value="FGGY_N"/>
    <property type="match status" value="1"/>
</dbReference>
<feature type="domain" description="Carbohydrate kinase FGGY N-terminal" evidence="12">
    <location>
        <begin position="4"/>
        <end position="250"/>
    </location>
</feature>
<evidence type="ECO:0000259" key="13">
    <source>
        <dbReference type="Pfam" id="PF02782"/>
    </source>
</evidence>
<comment type="similarity">
    <text evidence="2 11">Belongs to the FGGY kinase family.</text>
</comment>
<keyword evidence="6 11" id="KW-0418">Kinase</keyword>
<reference evidence="15" key="3">
    <citation type="submission" date="2021-06" db="EMBL/GenBank/DDBJ databases">
        <title>Genomic Description and Analysis of Intracellular Bacteria, Candidatus Berkiella cookevillensis and Candidatus Berkiella aquae.</title>
        <authorList>
            <person name="Kidane D.T."/>
            <person name="Mehari Y.T."/>
            <person name="Rice F.C."/>
            <person name="Arivett B.A."/>
            <person name="Farone A.L."/>
            <person name="Berk S.G."/>
            <person name="Farone M.B."/>
        </authorList>
    </citation>
    <scope>NUCLEOTIDE SEQUENCE</scope>
    <source>
        <strain evidence="15">CC99</strain>
    </source>
</reference>
<dbReference type="GO" id="GO:0005829">
    <property type="term" value="C:cytosol"/>
    <property type="evidence" value="ECO:0007669"/>
    <property type="project" value="TreeGrafter"/>
</dbReference>
<dbReference type="CDD" id="cd07786">
    <property type="entry name" value="FGGY_EcGK_like"/>
    <property type="match status" value="1"/>
</dbReference>
<evidence type="ECO:0000256" key="6">
    <source>
        <dbReference type="ARBA" id="ARBA00022777"/>
    </source>
</evidence>
<dbReference type="InterPro" id="IPR005999">
    <property type="entry name" value="Glycerol_kin"/>
</dbReference>
<dbReference type="GO" id="GO:0005524">
    <property type="term" value="F:ATP binding"/>
    <property type="evidence" value="ECO:0007669"/>
    <property type="project" value="UniProtKB-KW"/>
</dbReference>
<dbReference type="STRING" id="437022.CC99x_02120"/>
<protein>
    <recommendedName>
        <fullName evidence="3">glycerol kinase</fullName>
        <ecNumber evidence="3">2.7.1.30</ecNumber>
    </recommendedName>
    <alternativeName>
        <fullName evidence="9">ATP:glycerol 3-phosphotransferase</fullName>
    </alternativeName>
</protein>
<dbReference type="Proteomes" id="UP000051494">
    <property type="component" value="Unassembled WGS sequence"/>
</dbReference>
<dbReference type="FunFam" id="3.30.420.40:FF:000008">
    <property type="entry name" value="Glycerol kinase"/>
    <property type="match status" value="1"/>
</dbReference>
<reference evidence="15" key="2">
    <citation type="journal article" date="2016" name="Genome Announc.">
        <title>Draft Genome Sequences of Two Novel Amoeba-Resistant Intranuclear Bacteria, 'Candidatus Berkiella cookevillensis' and 'Candidatus Berkiella aquae'.</title>
        <authorList>
            <person name="Mehari Y.T."/>
            <person name="Arivett B.A."/>
            <person name="Farone A.L."/>
            <person name="Gunderson J.H."/>
            <person name="Farone M.B."/>
        </authorList>
    </citation>
    <scope>NUCLEOTIDE SEQUENCE</scope>
    <source>
        <strain evidence="15">CC99</strain>
    </source>
</reference>
<dbReference type="InterPro" id="IPR018485">
    <property type="entry name" value="FGGY_C"/>
</dbReference>
<dbReference type="PROSITE" id="PS00933">
    <property type="entry name" value="FGGY_KINASES_1"/>
    <property type="match status" value="1"/>
</dbReference>
<dbReference type="FunFam" id="3.30.420.40:FF:000007">
    <property type="entry name" value="Glycerol kinase"/>
    <property type="match status" value="1"/>
</dbReference>
<organism evidence="14">
    <name type="scientific">Candidatus Berkiella cookevillensis</name>
    <dbReference type="NCBI Taxonomy" id="437022"/>
    <lineage>
        <taxon>Bacteria</taxon>
        <taxon>Pseudomonadati</taxon>
        <taxon>Pseudomonadota</taxon>
        <taxon>Gammaproteobacteria</taxon>
        <taxon>Candidatus Berkiellales</taxon>
        <taxon>Candidatus Berkiellaceae</taxon>
        <taxon>Candidatus Berkiella</taxon>
    </lineage>
</organism>
<evidence type="ECO:0000256" key="9">
    <source>
        <dbReference type="ARBA" id="ARBA00043149"/>
    </source>
</evidence>
<evidence type="ECO:0000259" key="12">
    <source>
        <dbReference type="Pfam" id="PF00370"/>
    </source>
</evidence>
<evidence type="ECO:0000313" key="16">
    <source>
        <dbReference type="Proteomes" id="UP000051494"/>
    </source>
</evidence>
<dbReference type="RefSeq" id="WP_057625222.1">
    <property type="nucleotide sequence ID" value="NZ_LKHV02000001.1"/>
</dbReference>
<dbReference type="GO" id="GO:0006072">
    <property type="term" value="P:glycerol-3-phosphate metabolic process"/>
    <property type="evidence" value="ECO:0007669"/>
    <property type="project" value="InterPro"/>
</dbReference>
<keyword evidence="7" id="KW-0319">Glycerol metabolism</keyword>
<dbReference type="AlphaFoldDB" id="A0A0Q9YAD4"/>
<comment type="catalytic activity">
    <reaction evidence="10">
        <text>glycerol + ATP = sn-glycerol 3-phosphate + ADP + H(+)</text>
        <dbReference type="Rhea" id="RHEA:21644"/>
        <dbReference type="ChEBI" id="CHEBI:15378"/>
        <dbReference type="ChEBI" id="CHEBI:17754"/>
        <dbReference type="ChEBI" id="CHEBI:30616"/>
        <dbReference type="ChEBI" id="CHEBI:57597"/>
        <dbReference type="ChEBI" id="CHEBI:456216"/>
        <dbReference type="EC" id="2.7.1.30"/>
    </reaction>
</comment>
<keyword evidence="16" id="KW-1185">Reference proteome</keyword>
<dbReference type="EC" id="2.7.1.30" evidence="3"/>
<dbReference type="GO" id="GO:0004370">
    <property type="term" value="F:glycerol kinase activity"/>
    <property type="evidence" value="ECO:0007669"/>
    <property type="project" value="UniProtKB-EC"/>
</dbReference>
<keyword evidence="5" id="KW-0547">Nucleotide-binding</keyword>
<evidence type="ECO:0000313" key="15">
    <source>
        <dbReference type="EMBL" id="MCS5708057.1"/>
    </source>
</evidence>
<evidence type="ECO:0000313" key="14">
    <source>
        <dbReference type="EMBL" id="KRG17661.1"/>
    </source>
</evidence>
<comment type="caution">
    <text evidence="14">The sequence shown here is derived from an EMBL/GenBank/DDBJ whole genome shotgun (WGS) entry which is preliminary data.</text>
</comment>
<dbReference type="Gene3D" id="3.30.420.40">
    <property type="match status" value="2"/>
</dbReference>
<dbReference type="InterPro" id="IPR043129">
    <property type="entry name" value="ATPase_NBD"/>
</dbReference>
<evidence type="ECO:0000256" key="2">
    <source>
        <dbReference type="ARBA" id="ARBA00009156"/>
    </source>
</evidence>
<dbReference type="PROSITE" id="PS00445">
    <property type="entry name" value="FGGY_KINASES_2"/>
    <property type="match status" value="1"/>
</dbReference>
<dbReference type="OrthoDB" id="9805576at2"/>
<dbReference type="NCBIfam" id="TIGR01311">
    <property type="entry name" value="glycerol_kin"/>
    <property type="match status" value="1"/>
</dbReference>
<gene>
    <name evidence="14" type="primary">glpK</name>
    <name evidence="15" type="ORF">CC99x_003975</name>
    <name evidence="14" type="ORF">CC99x_02120</name>
</gene>
<evidence type="ECO:0000256" key="1">
    <source>
        <dbReference type="ARBA" id="ARBA00005190"/>
    </source>
</evidence>
<dbReference type="SUPFAM" id="SSF53067">
    <property type="entry name" value="Actin-like ATPase domain"/>
    <property type="match status" value="2"/>
</dbReference>
<feature type="domain" description="Carbohydrate kinase FGGY C-terminal" evidence="13">
    <location>
        <begin position="260"/>
        <end position="448"/>
    </location>
</feature>
<evidence type="ECO:0000256" key="3">
    <source>
        <dbReference type="ARBA" id="ARBA00012099"/>
    </source>
</evidence>
<evidence type="ECO:0000256" key="11">
    <source>
        <dbReference type="RuleBase" id="RU003733"/>
    </source>
</evidence>
<dbReference type="EMBL" id="LKHV01000013">
    <property type="protein sequence ID" value="KRG17661.1"/>
    <property type="molecule type" value="Genomic_DNA"/>
</dbReference>
<keyword evidence="4 11" id="KW-0808">Transferase</keyword>